<keyword evidence="3 4" id="KW-0539">Nucleus</keyword>
<evidence type="ECO:0000313" key="6">
    <source>
        <dbReference type="Proteomes" id="UP000000689"/>
    </source>
</evidence>
<comment type="similarity">
    <text evidence="2 4">Belongs to the nucleoporin interacting component (NIC) family.</text>
</comment>
<proteinExistence type="inferred from homology"/>
<keyword evidence="4" id="KW-0653">Protein transport</keyword>
<dbReference type="GO" id="GO:0000055">
    <property type="term" value="P:ribosomal large subunit export from nucleus"/>
    <property type="evidence" value="ECO:0007669"/>
    <property type="project" value="EnsemblFungi"/>
</dbReference>
<dbReference type="STRING" id="1071378.G0W635"/>
<keyword evidence="4" id="KW-0472">Membrane</keyword>
<organism evidence="5 6">
    <name type="scientific">Naumovozyma dairenensis (strain ATCC 10597 / BCRC 20456 / CBS 421 / NBRC 0211 / NRRL Y-12639)</name>
    <name type="common">Saccharomyces dairenensis</name>
    <dbReference type="NCBI Taxonomy" id="1071378"/>
    <lineage>
        <taxon>Eukaryota</taxon>
        <taxon>Fungi</taxon>
        <taxon>Dikarya</taxon>
        <taxon>Ascomycota</taxon>
        <taxon>Saccharomycotina</taxon>
        <taxon>Saccharomycetes</taxon>
        <taxon>Saccharomycetales</taxon>
        <taxon>Saccharomycetaceae</taxon>
        <taxon>Naumovozyma</taxon>
    </lineage>
</organism>
<keyword evidence="4" id="KW-0509">mRNA transport</keyword>
<reference evidence="5 6" key="1">
    <citation type="journal article" date="2011" name="Proc. Natl. Acad. Sci. U.S.A.">
        <title>Evolutionary erosion of yeast sex chromosomes by mating-type switching accidents.</title>
        <authorList>
            <person name="Gordon J.L."/>
            <person name="Armisen D."/>
            <person name="Proux-Wera E."/>
            <person name="Oheigeartaigh S.S."/>
            <person name="Byrne K.P."/>
            <person name="Wolfe K.H."/>
        </authorList>
    </citation>
    <scope>NUCLEOTIDE SEQUENCE [LARGE SCALE GENOMIC DNA]</scope>
    <source>
        <strain evidence="6">ATCC 10597 / BCRC 20456 / CBS 421 / NBRC 0211 / NRRL Y-12639</strain>
    </source>
</reference>
<dbReference type="EMBL" id="HE580268">
    <property type="protein sequence ID" value="CCD23246.1"/>
    <property type="molecule type" value="Genomic_DNA"/>
</dbReference>
<sequence length="846" mass="95922">MSNSIANGNTTLESSTKGSAKIFNDLVESSKNLPATSSQLGSIQLSVNEIKRRAIELRKKKNIDNTLTKAHYLLAGSGLAIEDVDSSLKNLQKNELSERKLTSKYVGNEIDTYLRVKKGENILASIEQLLADASRDFDDYVNQSLELDWTKRKDEIRETFGIFVPGKSENNSFVNKPLSPLDRVSPTWGNSGIGILNGGDSRLNVNSNLITREKFETYAKIIHQFNNHRQENRQFPLNREVISILSHAGDTRNRQLLESWKIIESIKDPKNTIKASREYLEVQFLDYVDALSKNAISEGLPTNTNKVRSFIDTKLKNTDGSWKIANLTVINGLPIWASIFYLLRAGLMQEALDLAMTNSSGFKKIEQSFLTYFQAYISSPENKLPTEFATKLHTEFNQHIKNSLNGDPYRLAVYKIIGRCDLTRRNISLVTLSLEDWIWYHLKLIKEDVIDDGPIYEKYHLEDFQNIILSYGPSRFTNYYIPVLILSGLYEVAIDYAYNLNEMDAVHLAIGLANKKLLHITTNISDTLIAIEDGRRKVNFAKLLGNYTKSFKFSDPRIATEYLILIAITDDPAEIKICHEALRELVLDTKEFGILLGKINRDGTRIPGVLEERQDLLYLNDEKEFLRVITEQAAHKADEDGRTQDSLLLYQLAEEYDIVMSIVNGLLGSLLGGSDLTQPLFTKDDNSETNPVLLASKLISIYNNNLEIAKKIHAKNKETCLLLLQIADIRKSYAENQWQYALGQIEKLDLLPFTDGQDARRKAQAFSGFDEPIVKCIPSLLIMTLTCVSKLVNVLNQSDYKSVTKSQQIEFLKNISKNCIVYAGIIQFKMPRETYSTLIRLDVELC</sequence>
<keyword evidence="4" id="KW-0813">Transport</keyword>
<evidence type="ECO:0000256" key="3">
    <source>
        <dbReference type="ARBA" id="ARBA00023242"/>
    </source>
</evidence>
<dbReference type="OrthoDB" id="1918363at2759"/>
<dbReference type="PANTHER" id="PTHR11225">
    <property type="entry name" value="NUCLEAR PORE COMPLEX PROTEIN NUP93 NUCLEOPORIN NUP93 DEAD EYE PROTEIN"/>
    <property type="match status" value="1"/>
</dbReference>
<gene>
    <name evidence="5" type="primary">NDAI0B02110</name>
    <name evidence="5" type="ordered locus">NDAI_0B02110</name>
</gene>
<dbReference type="AlphaFoldDB" id="G0W635"/>
<evidence type="ECO:0000256" key="1">
    <source>
        <dbReference type="ARBA" id="ARBA00004259"/>
    </source>
</evidence>
<dbReference type="GO" id="GO:0044615">
    <property type="term" value="C:nuclear pore nuclear basket"/>
    <property type="evidence" value="ECO:0007669"/>
    <property type="project" value="EnsemblFungi"/>
</dbReference>
<keyword evidence="4" id="KW-0906">Nuclear pore complex</keyword>
<accession>G0W635</accession>
<evidence type="ECO:0000256" key="2">
    <source>
        <dbReference type="ARBA" id="ARBA00010186"/>
    </source>
</evidence>
<dbReference type="GO" id="GO:0044612">
    <property type="term" value="C:nuclear pore linkers"/>
    <property type="evidence" value="ECO:0007669"/>
    <property type="project" value="EnsemblFungi"/>
</dbReference>
<dbReference type="GO" id="GO:0006606">
    <property type="term" value="P:protein import into nucleus"/>
    <property type="evidence" value="ECO:0007669"/>
    <property type="project" value="EnsemblFungi"/>
</dbReference>
<comment type="subcellular location">
    <subcellularLocation>
        <location evidence="1">Nucleus envelope</location>
    </subcellularLocation>
    <subcellularLocation>
        <location evidence="4">Nucleus</location>
        <location evidence="4">Nuclear pore complex</location>
    </subcellularLocation>
</comment>
<dbReference type="RefSeq" id="XP_003668489.1">
    <property type="nucleotide sequence ID" value="XM_003668441.1"/>
</dbReference>
<dbReference type="OMA" id="LLMCGQF"/>
<dbReference type="eggNOG" id="KOG2168">
    <property type="taxonomic scope" value="Eukaryota"/>
</dbReference>
<name>G0W635_NAUDC</name>
<dbReference type="PANTHER" id="PTHR11225:SF4">
    <property type="entry name" value="NUCLEAR PORE COMPLEX PROTEIN NUP93"/>
    <property type="match status" value="1"/>
</dbReference>
<dbReference type="GO" id="GO:0017056">
    <property type="term" value="F:structural constituent of nuclear pore"/>
    <property type="evidence" value="ECO:0007669"/>
    <property type="project" value="EnsemblFungi"/>
</dbReference>
<dbReference type="GO" id="GO:0016973">
    <property type="term" value="P:poly(A)+ mRNA export from nucleus"/>
    <property type="evidence" value="ECO:0007669"/>
    <property type="project" value="TreeGrafter"/>
</dbReference>
<dbReference type="HOGENOM" id="CLU_011846_0_0_1"/>
<dbReference type="InterPro" id="IPR007231">
    <property type="entry name" value="Nucleoporin_int_Nup93/Nic96"/>
</dbReference>
<keyword evidence="4" id="KW-0811">Translocation</keyword>
<dbReference type="KEGG" id="ndi:NDAI_0B02110"/>
<keyword evidence="6" id="KW-1185">Reference proteome</keyword>
<dbReference type="GO" id="GO:0006999">
    <property type="term" value="P:nuclear pore organization"/>
    <property type="evidence" value="ECO:0007669"/>
    <property type="project" value="EnsemblFungi"/>
</dbReference>
<dbReference type="Pfam" id="PF04097">
    <property type="entry name" value="Nic96"/>
    <property type="match status" value="1"/>
</dbReference>
<dbReference type="GeneID" id="11498119"/>
<evidence type="ECO:0000256" key="4">
    <source>
        <dbReference type="RuleBase" id="RU364035"/>
    </source>
</evidence>
<evidence type="ECO:0000313" key="5">
    <source>
        <dbReference type="EMBL" id="CCD23246.1"/>
    </source>
</evidence>
<protein>
    <recommendedName>
        <fullName evidence="4">Nuclear pore protein</fullName>
    </recommendedName>
</protein>
<dbReference type="Proteomes" id="UP000000689">
    <property type="component" value="Chromosome 2"/>
</dbReference>